<name>A0A0H2RBT9_9AGAM</name>
<keyword evidence="2" id="KW-0732">Signal</keyword>
<feature type="signal peptide" evidence="2">
    <location>
        <begin position="1"/>
        <end position="17"/>
    </location>
</feature>
<evidence type="ECO:0000313" key="4">
    <source>
        <dbReference type="Proteomes" id="UP000053477"/>
    </source>
</evidence>
<organism evidence="3 4">
    <name type="scientific">Schizopora paradoxa</name>
    <dbReference type="NCBI Taxonomy" id="27342"/>
    <lineage>
        <taxon>Eukaryota</taxon>
        <taxon>Fungi</taxon>
        <taxon>Dikarya</taxon>
        <taxon>Basidiomycota</taxon>
        <taxon>Agaricomycotina</taxon>
        <taxon>Agaricomycetes</taxon>
        <taxon>Hymenochaetales</taxon>
        <taxon>Schizoporaceae</taxon>
        <taxon>Schizopora</taxon>
    </lineage>
</organism>
<proteinExistence type="predicted"/>
<feature type="compositionally biased region" description="Low complexity" evidence="1">
    <location>
        <begin position="147"/>
        <end position="175"/>
    </location>
</feature>
<dbReference type="EMBL" id="KQ086059">
    <property type="protein sequence ID" value="KLO09340.1"/>
    <property type="molecule type" value="Genomic_DNA"/>
</dbReference>
<evidence type="ECO:0000256" key="2">
    <source>
        <dbReference type="SAM" id="SignalP"/>
    </source>
</evidence>
<evidence type="ECO:0000256" key="1">
    <source>
        <dbReference type="SAM" id="MobiDB-lite"/>
    </source>
</evidence>
<dbReference type="Proteomes" id="UP000053477">
    <property type="component" value="Unassembled WGS sequence"/>
</dbReference>
<dbReference type="AlphaFoldDB" id="A0A0H2RBT9"/>
<dbReference type="InParanoid" id="A0A0H2RBT9"/>
<evidence type="ECO:0000313" key="3">
    <source>
        <dbReference type="EMBL" id="KLO09340.1"/>
    </source>
</evidence>
<reference evidence="3 4" key="1">
    <citation type="submission" date="2015-04" db="EMBL/GenBank/DDBJ databases">
        <title>Complete genome sequence of Schizopora paradoxa KUC8140, a cosmopolitan wood degrader in East Asia.</title>
        <authorList>
            <consortium name="DOE Joint Genome Institute"/>
            <person name="Min B."/>
            <person name="Park H."/>
            <person name="Jang Y."/>
            <person name="Kim J.-J."/>
            <person name="Kim K.H."/>
            <person name="Pangilinan J."/>
            <person name="Lipzen A."/>
            <person name="Riley R."/>
            <person name="Grigoriev I.V."/>
            <person name="Spatafora J.W."/>
            <person name="Choi I.-G."/>
        </authorList>
    </citation>
    <scope>NUCLEOTIDE SEQUENCE [LARGE SCALE GENOMIC DNA]</scope>
    <source>
        <strain evidence="3 4">KUC8140</strain>
    </source>
</reference>
<sequence>MRAIFLASLLQALVSYAALTSYENRALISSALSPTTILVHETITVSSDSSVSVFTGTIFVNRTKIDGHTVEILSTPGGEPTTITEDPSGQRTTLLGLTRTIATANSTTTATTIGNETSSSTSTGTVVTTGVSSSGSLAIVTSTITGSTTSTQTSTSTSTSNSTTNGTGSSNSATSRKPWSSFLGTGLATGLGIILGSWSASY</sequence>
<keyword evidence="4" id="KW-1185">Reference proteome</keyword>
<feature type="chain" id="PRO_5005201633" evidence="2">
    <location>
        <begin position="18"/>
        <end position="202"/>
    </location>
</feature>
<feature type="region of interest" description="Disordered" evidence="1">
    <location>
        <begin position="147"/>
        <end position="177"/>
    </location>
</feature>
<protein>
    <submittedName>
        <fullName evidence="3">Uncharacterized protein</fullName>
    </submittedName>
</protein>
<accession>A0A0H2RBT9</accession>
<gene>
    <name evidence="3" type="ORF">SCHPADRAFT_943731</name>
</gene>